<dbReference type="Pfam" id="PF10677">
    <property type="entry name" value="DUF2490"/>
    <property type="match status" value="1"/>
</dbReference>
<dbReference type="InterPro" id="IPR019619">
    <property type="entry name" value="DUF2490"/>
</dbReference>
<reference evidence="2" key="1">
    <citation type="journal article" date="2019" name="Int. J. Syst. Evol. Microbiol.">
        <title>The Global Catalogue of Microorganisms (GCM) 10K type strain sequencing project: providing services to taxonomists for standard genome sequencing and annotation.</title>
        <authorList>
            <consortium name="The Broad Institute Genomics Platform"/>
            <consortium name="The Broad Institute Genome Sequencing Center for Infectious Disease"/>
            <person name="Wu L."/>
            <person name="Ma J."/>
        </authorList>
    </citation>
    <scope>NUCLEOTIDE SEQUENCE [LARGE SCALE GENOMIC DNA]</scope>
    <source>
        <strain evidence="2">CECT 7706</strain>
    </source>
</reference>
<protein>
    <submittedName>
        <fullName evidence="1">DUF2490 domain-containing protein</fullName>
    </submittedName>
</protein>
<dbReference type="Proteomes" id="UP001236663">
    <property type="component" value="Unassembled WGS sequence"/>
</dbReference>
<comment type="caution">
    <text evidence="1">The sequence shown here is derived from an EMBL/GenBank/DDBJ whole genome shotgun (WGS) entry which is preliminary data.</text>
</comment>
<name>A0ABT8CEY5_9BACT</name>
<gene>
    <name evidence="1" type="ORF">QWZ15_23245</name>
</gene>
<evidence type="ECO:0000313" key="2">
    <source>
        <dbReference type="Proteomes" id="UP001236663"/>
    </source>
</evidence>
<proteinExistence type="predicted"/>
<sequence length="228" mass="26475">MRRLILVFVWMFLSYQGVAQNRLTNLGFFPELQVRVHAGDNLKLTGKIESQHGMATMPEGSEASWGYRHVQTDFQAFAGTSLNPYVSLTGGYQYRLDGDNEDSHRAIQQISFLQRKDSYRIGHRIRADETFAVNEAIEYRLRYRLSFEIPLEGQSLDPGEVYLVVSDEPIFSYQDGETGFENRFAAALGHLSLQKQKFQAGIDYRTDRFFNADLRQRIWFKFGWYLTL</sequence>
<dbReference type="EMBL" id="JAUFQS010000047">
    <property type="protein sequence ID" value="MDN3690757.1"/>
    <property type="molecule type" value="Genomic_DNA"/>
</dbReference>
<keyword evidence="2" id="KW-1185">Reference proteome</keyword>
<evidence type="ECO:0000313" key="1">
    <source>
        <dbReference type="EMBL" id="MDN3690757.1"/>
    </source>
</evidence>
<organism evidence="1 2">
    <name type="scientific">Cyclobacterium jeungdonense</name>
    <dbReference type="NCBI Taxonomy" id="708087"/>
    <lineage>
        <taxon>Bacteria</taxon>
        <taxon>Pseudomonadati</taxon>
        <taxon>Bacteroidota</taxon>
        <taxon>Cytophagia</taxon>
        <taxon>Cytophagales</taxon>
        <taxon>Cyclobacteriaceae</taxon>
        <taxon>Cyclobacterium</taxon>
    </lineage>
</organism>
<accession>A0ABT8CEY5</accession>
<dbReference type="RefSeq" id="WP_163382788.1">
    <property type="nucleotide sequence ID" value="NZ_JAUFQS010000047.1"/>
</dbReference>